<protein>
    <recommendedName>
        <fullName evidence="4">O-antigen/teichoic acid export membrane protein</fullName>
    </recommendedName>
</protein>
<proteinExistence type="predicted"/>
<dbReference type="Proteomes" id="UP000826462">
    <property type="component" value="Chromosome 2"/>
</dbReference>
<feature type="transmembrane region" description="Helical" evidence="1">
    <location>
        <begin position="72"/>
        <end position="94"/>
    </location>
</feature>
<feature type="transmembrane region" description="Helical" evidence="1">
    <location>
        <begin position="295"/>
        <end position="313"/>
    </location>
</feature>
<keyword evidence="1" id="KW-0812">Transmembrane</keyword>
<feature type="transmembrane region" description="Helical" evidence="1">
    <location>
        <begin position="5"/>
        <end position="27"/>
    </location>
</feature>
<feature type="transmembrane region" description="Helical" evidence="1">
    <location>
        <begin position="333"/>
        <end position="352"/>
    </location>
</feature>
<dbReference type="RefSeq" id="WP_219801461.1">
    <property type="nucleotide sequence ID" value="NZ_CP080096.1"/>
</dbReference>
<dbReference type="EMBL" id="CP080096">
    <property type="protein sequence ID" value="QYD72033.1"/>
    <property type="molecule type" value="Genomic_DNA"/>
</dbReference>
<keyword evidence="1" id="KW-0472">Membrane</keyword>
<evidence type="ECO:0000313" key="3">
    <source>
        <dbReference type="Proteomes" id="UP000826462"/>
    </source>
</evidence>
<feature type="transmembrane region" description="Helical" evidence="1">
    <location>
        <begin position="100"/>
        <end position="121"/>
    </location>
</feature>
<evidence type="ECO:0000256" key="1">
    <source>
        <dbReference type="SAM" id="Phobius"/>
    </source>
</evidence>
<feature type="transmembrane region" description="Helical" evidence="1">
    <location>
        <begin position="133"/>
        <end position="154"/>
    </location>
</feature>
<evidence type="ECO:0000313" key="2">
    <source>
        <dbReference type="EMBL" id="QYD72033.1"/>
    </source>
</evidence>
<keyword evidence="3" id="KW-1185">Reference proteome</keyword>
<reference evidence="2 3" key="1">
    <citation type="submission" date="2021-07" db="EMBL/GenBank/DDBJ databases">
        <title>Paraburkholderia edwinii protects Aspergillus sp. from phenazines by acting as a toxin sponge.</title>
        <authorList>
            <person name="Dahlstrom K.M."/>
            <person name="Newman D.K."/>
        </authorList>
    </citation>
    <scope>NUCLEOTIDE SEQUENCE [LARGE SCALE GENOMIC DNA]</scope>
    <source>
        <strain evidence="2 3">Pe01</strain>
    </source>
</reference>
<evidence type="ECO:0008006" key="4">
    <source>
        <dbReference type="Google" id="ProtNLM"/>
    </source>
</evidence>
<feature type="transmembrane region" description="Helical" evidence="1">
    <location>
        <begin position="166"/>
        <end position="184"/>
    </location>
</feature>
<name>A0ABX8USP2_9BURK</name>
<feature type="transmembrane region" description="Helical" evidence="1">
    <location>
        <begin position="39"/>
        <end position="60"/>
    </location>
</feature>
<keyword evidence="1" id="KW-1133">Transmembrane helix</keyword>
<accession>A0ABX8USP2</accession>
<organism evidence="2 3">
    <name type="scientific">Paraburkholderia edwinii</name>
    <dbReference type="NCBI Taxonomy" id="2861782"/>
    <lineage>
        <taxon>Bacteria</taxon>
        <taxon>Pseudomonadati</taxon>
        <taxon>Pseudomonadota</taxon>
        <taxon>Betaproteobacteria</taxon>
        <taxon>Burkholderiales</taxon>
        <taxon>Burkholderiaceae</taxon>
        <taxon>Paraburkholderia</taxon>
    </lineage>
</organism>
<gene>
    <name evidence="2" type="ORF">KZJ38_34325</name>
</gene>
<sequence length="418" mass="44555">MKKDFLYVVLASALPALGNFVAVALALRHLDPDWLGRSYALLAFFYIAIDLFNFGSPRIFTINRVRSKVPTLIFLDVASAVGSTIVFASITPFIAQKGLVAQPLFACSLLIAPACFGLSHFSLGVLRLYGRSGVVCAVSTVSALSRVAVVWLVVARADLQPMLPDLLLMVEAAYGAMLLLIYLITLSSGNTRVDEFEVSTSGAGKFNPWTFRYLDFLKEHRKEILGSWYSNAVFSGAKHADIMLVTLVLGPSAAALYRGVKSVHNLAFNSGQAFALVVANRLGRAMLSLQKVRCAPVAMAAVAGVALVGSISWAALRVHLFPTASLGEPVRQFAFMFAAFLGAGVIFVCRIYSLHVFSIDQRSFVRLSSLEAGASLMLVTLLSYGLGLVGATLGPVLGGALVLGLSARLSTKPVAASV</sequence>